<feature type="domain" description="RDD" evidence="7">
    <location>
        <begin position="63"/>
        <end position="200"/>
    </location>
</feature>
<comment type="subcellular location">
    <subcellularLocation>
        <location evidence="1">Cell membrane</location>
        <topology evidence="1">Multi-pass membrane protein</topology>
    </subcellularLocation>
</comment>
<evidence type="ECO:0000256" key="2">
    <source>
        <dbReference type="ARBA" id="ARBA00022475"/>
    </source>
</evidence>
<dbReference type="InterPro" id="IPR051791">
    <property type="entry name" value="Pra-immunoreactive"/>
</dbReference>
<evidence type="ECO:0000259" key="7">
    <source>
        <dbReference type="Pfam" id="PF06271"/>
    </source>
</evidence>
<evidence type="ECO:0000313" key="9">
    <source>
        <dbReference type="Proteomes" id="UP000679312"/>
    </source>
</evidence>
<feature type="transmembrane region" description="Helical" evidence="6">
    <location>
        <begin position="122"/>
        <end position="140"/>
    </location>
</feature>
<evidence type="ECO:0000313" key="8">
    <source>
        <dbReference type="EMBL" id="QWL64501.1"/>
    </source>
</evidence>
<reference evidence="8 9" key="1">
    <citation type="journal article" date="2021" name="Front. Microbiol.">
        <title>Prevalence and Genetic Analysis of Chromosomal mcr-3/7 in Aeromonas From U.S. Animal-Derived Samples.</title>
        <authorList>
            <person name="Wang Y."/>
            <person name="Hou N."/>
            <person name="Rasooly R."/>
            <person name="Gu Y."/>
            <person name="He X."/>
        </authorList>
    </citation>
    <scope>NUCLEOTIDE SEQUENCE [LARGE SCALE GENOMIC DNA]</scope>
    <source>
        <strain evidence="8 9">4608</strain>
    </source>
</reference>
<evidence type="ECO:0000256" key="6">
    <source>
        <dbReference type="SAM" id="Phobius"/>
    </source>
</evidence>
<dbReference type="InterPro" id="IPR010432">
    <property type="entry name" value="RDD"/>
</dbReference>
<dbReference type="EMBL" id="CP053881">
    <property type="protein sequence ID" value="QWL64501.1"/>
    <property type="molecule type" value="Genomic_DNA"/>
</dbReference>
<organism evidence="8 9">
    <name type="scientific">Aeromonas jandaei</name>
    <dbReference type="NCBI Taxonomy" id="650"/>
    <lineage>
        <taxon>Bacteria</taxon>
        <taxon>Pseudomonadati</taxon>
        <taxon>Pseudomonadota</taxon>
        <taxon>Gammaproteobacteria</taxon>
        <taxon>Aeromonadales</taxon>
        <taxon>Aeromonadaceae</taxon>
        <taxon>Aeromonas</taxon>
    </lineage>
</organism>
<keyword evidence="4 6" id="KW-1133">Transmembrane helix</keyword>
<dbReference type="PANTHER" id="PTHR36115">
    <property type="entry name" value="PROLINE-RICH ANTIGEN HOMOLOG-RELATED"/>
    <property type="match status" value="1"/>
</dbReference>
<keyword evidence="5 6" id="KW-0472">Membrane</keyword>
<accession>A0ABD7ETJ3</accession>
<evidence type="ECO:0000256" key="5">
    <source>
        <dbReference type="ARBA" id="ARBA00023136"/>
    </source>
</evidence>
<dbReference type="GO" id="GO:0005886">
    <property type="term" value="C:plasma membrane"/>
    <property type="evidence" value="ECO:0007669"/>
    <property type="project" value="UniProtKB-SubCell"/>
</dbReference>
<sequence>MAGCHARCFSIEHSCLFIYSTPCRHRISYIECRHPFNGIKTMAKHKKVQQTPSKPAAVQYPSAGLMRRLGALIYDYLVVTSLLVIAGFIGMGVAKLLLVTGMASVPAGEDTVWLLTRHPLSLIYTLWLAFVICGFYTWFWTRAGQTIGMRAWRLRIQNEDGSNIRITQALIRLATAAFGLGNLMCLFNHKAPRAFQDIWAECQVVVLSKQENLELLNK</sequence>
<name>A0ABD7ETJ3_AERJA</name>
<keyword evidence="2" id="KW-1003">Cell membrane</keyword>
<dbReference type="Proteomes" id="UP000679312">
    <property type="component" value="Chromosome"/>
</dbReference>
<keyword evidence="3 6" id="KW-0812">Transmembrane</keyword>
<evidence type="ECO:0000256" key="3">
    <source>
        <dbReference type="ARBA" id="ARBA00022692"/>
    </source>
</evidence>
<dbReference type="PANTHER" id="PTHR36115:SF10">
    <property type="entry name" value="RDD DOMAIN-CONTAINING PROTEIN"/>
    <property type="match status" value="1"/>
</dbReference>
<evidence type="ECO:0000256" key="1">
    <source>
        <dbReference type="ARBA" id="ARBA00004651"/>
    </source>
</evidence>
<proteinExistence type="predicted"/>
<dbReference type="Pfam" id="PF06271">
    <property type="entry name" value="RDD"/>
    <property type="match status" value="1"/>
</dbReference>
<gene>
    <name evidence="8" type="ORF">HQ399_20775</name>
</gene>
<feature type="transmembrane region" description="Helical" evidence="6">
    <location>
        <begin position="76"/>
        <end position="102"/>
    </location>
</feature>
<protein>
    <submittedName>
        <fullName evidence="8">RDD family protein</fullName>
    </submittedName>
</protein>
<dbReference type="AlphaFoldDB" id="A0ABD7ETJ3"/>
<evidence type="ECO:0000256" key="4">
    <source>
        <dbReference type="ARBA" id="ARBA00022989"/>
    </source>
</evidence>